<evidence type="ECO:0000313" key="4">
    <source>
        <dbReference type="EMBL" id="CAL93245.1"/>
    </source>
</evidence>
<dbReference type="STRING" id="62928.azo0628"/>
<accession>A1K340</accession>
<keyword evidence="5" id="KW-1185">Reference proteome</keyword>
<dbReference type="Gene3D" id="3.30.70.1230">
    <property type="entry name" value="Nucleotide cyclase"/>
    <property type="match status" value="1"/>
</dbReference>
<reference evidence="4 5" key="1">
    <citation type="journal article" date="2006" name="Nat. Biotechnol.">
        <title>Complete genome of the mutualistic, N2-fixing grass endophyte Azoarcus sp. strain BH72.</title>
        <authorList>
            <person name="Krause A."/>
            <person name="Ramakumar A."/>
            <person name="Bartels D."/>
            <person name="Battistoni F."/>
            <person name="Bekel T."/>
            <person name="Boch J."/>
            <person name="Boehm M."/>
            <person name="Friedrich F."/>
            <person name="Hurek T."/>
            <person name="Krause L."/>
            <person name="Linke B."/>
            <person name="McHardy A.C."/>
            <person name="Sarkar A."/>
            <person name="Schneiker S."/>
            <person name="Syed A.A."/>
            <person name="Thauer R."/>
            <person name="Vorhoelter F.-J."/>
            <person name="Weidner S."/>
            <person name="Puehler A."/>
            <person name="Reinhold-Hurek B."/>
            <person name="Kaiser O."/>
            <person name="Goesmann A."/>
        </authorList>
    </citation>
    <scope>NUCLEOTIDE SEQUENCE [LARGE SCALE GENOMIC DNA]</scope>
    <source>
        <strain evidence="4 5">BH72</strain>
    </source>
</reference>
<evidence type="ECO:0000259" key="3">
    <source>
        <dbReference type="PROSITE" id="PS50125"/>
    </source>
</evidence>
<dbReference type="InterPro" id="IPR001054">
    <property type="entry name" value="A/G_cyclase"/>
</dbReference>
<dbReference type="AlphaFoldDB" id="A1K340"/>
<dbReference type="Pfam" id="PF05226">
    <property type="entry name" value="CHASE2"/>
    <property type="match status" value="1"/>
</dbReference>
<dbReference type="SMART" id="SM00044">
    <property type="entry name" value="CYCc"/>
    <property type="match status" value="1"/>
</dbReference>
<dbReference type="GO" id="GO:0006171">
    <property type="term" value="P:cAMP biosynthetic process"/>
    <property type="evidence" value="ECO:0007669"/>
    <property type="project" value="TreeGrafter"/>
</dbReference>
<dbReference type="RefSeq" id="WP_011764363.1">
    <property type="nucleotide sequence ID" value="NC_008702.1"/>
</dbReference>
<dbReference type="InterPro" id="IPR029787">
    <property type="entry name" value="Nucleotide_cyclase"/>
</dbReference>
<feature type="transmembrane region" description="Helical" evidence="1">
    <location>
        <begin position="372"/>
        <end position="394"/>
    </location>
</feature>
<evidence type="ECO:0000256" key="2">
    <source>
        <dbReference type="SAM" id="SignalP"/>
    </source>
</evidence>
<dbReference type="CDD" id="cd07302">
    <property type="entry name" value="CHD"/>
    <property type="match status" value="1"/>
</dbReference>
<dbReference type="PROSITE" id="PS50125">
    <property type="entry name" value="GUANYLATE_CYCLASE_2"/>
    <property type="match status" value="1"/>
</dbReference>
<protein>
    <submittedName>
        <fullName evidence="4">Adenylate/guanylate cyclase</fullName>
    </submittedName>
</protein>
<feature type="domain" description="Guanylate cyclase" evidence="3">
    <location>
        <begin position="462"/>
        <end position="594"/>
    </location>
</feature>
<feature type="transmembrane region" description="Helical" evidence="1">
    <location>
        <begin position="347"/>
        <end position="365"/>
    </location>
</feature>
<dbReference type="InterPro" id="IPR050697">
    <property type="entry name" value="Adenylyl/Guanylyl_Cyclase_3/4"/>
</dbReference>
<dbReference type="GO" id="GO:0004016">
    <property type="term" value="F:adenylate cyclase activity"/>
    <property type="evidence" value="ECO:0007669"/>
    <property type="project" value="UniProtKB-ARBA"/>
</dbReference>
<keyword evidence="1" id="KW-0472">Membrane</keyword>
<dbReference type="Proteomes" id="UP000002588">
    <property type="component" value="Chromosome"/>
</dbReference>
<dbReference type="InterPro" id="IPR007890">
    <property type="entry name" value="CHASE2"/>
</dbReference>
<dbReference type="PANTHER" id="PTHR43081:SF20">
    <property type="entry name" value="TWO-COMPONENT RESPONSE REGULATOR"/>
    <property type="match status" value="1"/>
</dbReference>
<keyword evidence="1" id="KW-1133">Transmembrane helix</keyword>
<proteinExistence type="predicted"/>
<evidence type="ECO:0000313" key="5">
    <source>
        <dbReference type="Proteomes" id="UP000002588"/>
    </source>
</evidence>
<feature type="chain" id="PRO_5002635990" evidence="2">
    <location>
        <begin position="20"/>
        <end position="702"/>
    </location>
</feature>
<dbReference type="eggNOG" id="COG2114">
    <property type="taxonomic scope" value="Bacteria"/>
</dbReference>
<dbReference type="SUPFAM" id="SSF55073">
    <property type="entry name" value="Nucleotide cyclase"/>
    <property type="match status" value="1"/>
</dbReference>
<evidence type="ECO:0000256" key="1">
    <source>
        <dbReference type="SAM" id="Phobius"/>
    </source>
</evidence>
<dbReference type="GO" id="GO:0035556">
    <property type="term" value="P:intracellular signal transduction"/>
    <property type="evidence" value="ECO:0007669"/>
    <property type="project" value="InterPro"/>
</dbReference>
<organism evidence="4 5">
    <name type="scientific">Azoarcus sp. (strain BH72)</name>
    <dbReference type="NCBI Taxonomy" id="418699"/>
    <lineage>
        <taxon>Bacteria</taxon>
        <taxon>Pseudomonadati</taxon>
        <taxon>Pseudomonadota</taxon>
        <taxon>Betaproteobacteria</taxon>
        <taxon>Rhodocyclales</taxon>
        <taxon>Zoogloeaceae</taxon>
        <taxon>Azoarcus</taxon>
    </lineage>
</organism>
<gene>
    <name evidence="4" type="ordered locus">azo0628</name>
</gene>
<dbReference type="eggNOG" id="COG4252">
    <property type="taxonomic scope" value="Bacteria"/>
</dbReference>
<sequence>MRRFLFLLVLALSVAAAAAAHLLQPGMAKTLRYAVFDQYQRWFPRPPSAVPDVVVVDIDDESLSRLGQWPWPRTRFAVLQRRLAEAGAVAVGYDILFAERDRSSPAVLARDLALPGALARELDALPDHDEVFAASLGAPPAVLGFAVDRENGGGTTGVKWPFRIVTRGVDALPVTAEAHAAVMPLPGLAAAAAGLGSISFAADGDGVVRRVPMMMRLADGWVPALDAELLRLAGGGHNLVLEGEGGQLAALRVGARRLPVTSAGEAWLHYAAAPEQPFLPAWRVLSADAPLASLQGRIVLVGSSAKGLLDLRFSPLGEVVPGIEIHAQALRQALAGRFPVRPQWAEAFELLMLLAGSLGGVLVALRLAALPAALLAGGAALAMLGAGAAAFAGGRLLLDPALPVLATLVASVMAGLVRYRHQESRQRWLRQAFARYLSPNLVDYLVRHPQALKLGGERCVCSFVFTDLAGYTRLIESLAPERAVGLLNDYLEGMVAIAFRHQGTLDRIVGDAVAVLFSAPLAQPDHARRALACALEMHAFSERYAEGVRAQGIAFGHTRIGVHSGEVIVGNFGGQTMFDYRALGDPVNTAARLESANKWLGTRICISAAVREACPDVAARAVGTVRLQGKNSALAVFEPLPGAGQPDSAYDVAFDLLDRAPDAAQAAFARLAAERPADGLVAFHLQRLRAGHRGTLIEMGYK</sequence>
<dbReference type="EMBL" id="AM406670">
    <property type="protein sequence ID" value="CAL93245.1"/>
    <property type="molecule type" value="Genomic_DNA"/>
</dbReference>
<dbReference type="SMART" id="SM01080">
    <property type="entry name" value="CHASE2"/>
    <property type="match status" value="1"/>
</dbReference>
<dbReference type="PANTHER" id="PTHR43081">
    <property type="entry name" value="ADENYLATE CYCLASE, TERMINAL-DIFFERENTIATION SPECIFIC-RELATED"/>
    <property type="match status" value="1"/>
</dbReference>
<keyword evidence="2" id="KW-0732">Signal</keyword>
<dbReference type="HOGENOM" id="CLU_000445_85_1_4"/>
<keyword evidence="1" id="KW-0812">Transmembrane</keyword>
<feature type="transmembrane region" description="Helical" evidence="1">
    <location>
        <begin position="400"/>
        <end position="419"/>
    </location>
</feature>
<name>A1K340_AZOSB</name>
<feature type="signal peptide" evidence="2">
    <location>
        <begin position="1"/>
        <end position="19"/>
    </location>
</feature>
<dbReference type="Pfam" id="PF00211">
    <property type="entry name" value="Guanylate_cyc"/>
    <property type="match status" value="1"/>
</dbReference>
<dbReference type="KEGG" id="azo:azo0628"/>